<evidence type="ECO:0000256" key="4">
    <source>
        <dbReference type="ARBA" id="ARBA00022840"/>
    </source>
</evidence>
<evidence type="ECO:0000313" key="10">
    <source>
        <dbReference type="EMBL" id="AGN27130.1"/>
    </source>
</evidence>
<dbReference type="STRING" id="1295009.MMINT_18530"/>
<feature type="domain" description="Aminoacyl-transfer RNA synthetases class-II family profile" evidence="9">
    <location>
        <begin position="40"/>
        <end position="279"/>
    </location>
</feature>
<keyword evidence="11" id="KW-1185">Reference proteome</keyword>
<dbReference type="SUPFAM" id="SSF55681">
    <property type="entry name" value="Class II aaRS and biotin synthetases"/>
    <property type="match status" value="1"/>
</dbReference>
<evidence type="ECO:0000256" key="3">
    <source>
        <dbReference type="ARBA" id="ARBA00022741"/>
    </source>
</evidence>
<keyword evidence="3 8" id="KW-0547">Nucleotide-binding</keyword>
<keyword evidence="8" id="KW-0963">Cytoplasm</keyword>
<keyword evidence="5 8" id="KW-0648">Protein biosynthesis</keyword>
<dbReference type="InterPro" id="IPR033721">
    <property type="entry name" value="ProRS_core_arch_euk"/>
</dbReference>
<dbReference type="Gene3D" id="3.30.930.10">
    <property type="entry name" value="Bira Bifunctional Protein, Domain 2"/>
    <property type="match status" value="1"/>
</dbReference>
<dbReference type="SMART" id="SM00946">
    <property type="entry name" value="ProRS-C_1"/>
    <property type="match status" value="1"/>
</dbReference>
<dbReference type="Proteomes" id="UP000014070">
    <property type="component" value="Chromosome"/>
</dbReference>
<comment type="catalytic activity">
    <reaction evidence="7 8">
        <text>tRNA(Pro) + L-proline + ATP = L-prolyl-tRNA(Pro) + AMP + diphosphate</text>
        <dbReference type="Rhea" id="RHEA:14305"/>
        <dbReference type="Rhea" id="RHEA-COMP:9700"/>
        <dbReference type="Rhea" id="RHEA-COMP:9702"/>
        <dbReference type="ChEBI" id="CHEBI:30616"/>
        <dbReference type="ChEBI" id="CHEBI:33019"/>
        <dbReference type="ChEBI" id="CHEBI:60039"/>
        <dbReference type="ChEBI" id="CHEBI:78442"/>
        <dbReference type="ChEBI" id="CHEBI:78532"/>
        <dbReference type="ChEBI" id="CHEBI:456215"/>
        <dbReference type="EC" id="6.1.1.15"/>
    </reaction>
</comment>
<dbReference type="PRINTS" id="PR01046">
    <property type="entry name" value="TRNASYNTHPRO"/>
</dbReference>
<reference evidence="10 11" key="1">
    <citation type="journal article" date="2013" name="Genome Announc.">
        <title>Genome sequence of 'Candidatus Methanomassiliicoccus intestinalis' Issoire-Mx1, a third thermoplasmatales-related methanogenic archaeon from human feces.</title>
        <authorList>
            <person name="Borrel G."/>
            <person name="Harris H.M."/>
            <person name="Parisot N."/>
            <person name="Gaci N."/>
            <person name="Tottey W."/>
            <person name="Mihajlovski A."/>
            <person name="Deane J."/>
            <person name="Gribaldo S."/>
            <person name="Bardot O."/>
            <person name="Peyretaillade E."/>
            <person name="Peyret P."/>
            <person name="O'Toole P.W."/>
            <person name="Brugere J.F."/>
        </authorList>
    </citation>
    <scope>NUCLEOTIDE SEQUENCE [LARGE SCALE GENOMIC DNA]</scope>
    <source>
        <strain evidence="10 11">Issoire-Mx1</strain>
    </source>
</reference>
<dbReference type="PANTHER" id="PTHR43382:SF2">
    <property type="entry name" value="BIFUNCTIONAL GLUTAMATE_PROLINE--TRNA LIGASE"/>
    <property type="match status" value="1"/>
</dbReference>
<evidence type="ECO:0000256" key="6">
    <source>
        <dbReference type="ARBA" id="ARBA00023146"/>
    </source>
</evidence>
<evidence type="ECO:0000256" key="1">
    <source>
        <dbReference type="ARBA" id="ARBA00004496"/>
    </source>
</evidence>
<sequence length="468" mass="53870">MSSIKKDENFSEWYNEIVEEAGLTDKRYPIKGMNVWPAYGWKIMRYVDSYIREELDATHHDEVCFPLLIPQTEFQKEKEHIKGFDAEVYWVTKAGDNELDIPLVLRPTSETAMYPMFSLWIRSHSDLPLKIYQLVNTFRYETKQTRAFIRVREIHFFESHTCHVDEEDAQKQIEEDIQILSRIAKKLCMPYMLLRRTEWDKFPGAYYTVGIDTTLIKGRSLQLGSIHHYHENFSKPFDIKYEDLNGDLKYVHQTTYGMSERLLGAVIGVHGDDKGLVLPPAIAPFQVVIIPILAKGNVEEVEKQACILRDELRAAGIRVELDDGDERPGNKFFKWELKGVPLRLELGERDIKNGVVAFARRFDGQKGSFQRSEVTSLVKAELDKIAEEMDAKAWAKMKESIISVDDLENPPEMILRFGWCGDENCGKAIEEKTGLKILGTPYIHEEFHGKCAGCGKDTDIVVYSARAM</sequence>
<dbReference type="CDD" id="cd00778">
    <property type="entry name" value="ProRS_core_arch_euk"/>
    <property type="match status" value="1"/>
</dbReference>
<dbReference type="InParanoid" id="R9T8W0"/>
<comment type="function">
    <text evidence="8">Catalyzes the attachment of proline to tRNA(Pro) in a two-step reaction: proline is first activated by ATP to form Pro-AMP and then transferred to the acceptor end of tRNA(Pro).</text>
</comment>
<evidence type="ECO:0000259" key="9">
    <source>
        <dbReference type="PROSITE" id="PS50862"/>
    </source>
</evidence>
<dbReference type="Pfam" id="PF09180">
    <property type="entry name" value="ProRS-C_1"/>
    <property type="match status" value="1"/>
</dbReference>
<dbReference type="EC" id="6.1.1.15" evidence="8"/>
<dbReference type="AlphaFoldDB" id="R9T8W0"/>
<dbReference type="InterPro" id="IPR036621">
    <property type="entry name" value="Anticodon-bd_dom_sf"/>
</dbReference>
<evidence type="ECO:0000256" key="8">
    <source>
        <dbReference type="HAMAP-Rule" id="MF_01571"/>
    </source>
</evidence>
<dbReference type="NCBIfam" id="TIGR00408">
    <property type="entry name" value="proS_fam_I"/>
    <property type="match status" value="1"/>
</dbReference>
<dbReference type="InterPro" id="IPR045864">
    <property type="entry name" value="aa-tRNA-synth_II/BPL/LPL"/>
</dbReference>
<dbReference type="GO" id="GO:0005524">
    <property type="term" value="F:ATP binding"/>
    <property type="evidence" value="ECO:0007669"/>
    <property type="project" value="UniProtKB-UniRule"/>
</dbReference>
<comment type="similarity">
    <text evidence="8">Belongs to the class-II aminoacyl-tRNA synthetase family. ProS type 3 subfamily.</text>
</comment>
<dbReference type="HOGENOM" id="CLU_001882_4_2_2"/>
<dbReference type="Gene3D" id="3.40.50.800">
    <property type="entry name" value="Anticodon-binding domain"/>
    <property type="match status" value="1"/>
</dbReference>
<organism evidence="10 11">
    <name type="scientific">Methanomassiliicoccus intestinalis (strain Issoire-Mx1)</name>
    <dbReference type="NCBI Taxonomy" id="1295009"/>
    <lineage>
        <taxon>Archaea</taxon>
        <taxon>Methanobacteriati</taxon>
        <taxon>Thermoplasmatota</taxon>
        <taxon>Thermoplasmata</taxon>
        <taxon>Methanomassiliicoccales</taxon>
        <taxon>Methanomassiliicoccaceae</taxon>
        <taxon>Methanomassiliicoccus</taxon>
    </lineage>
</organism>
<dbReference type="InterPro" id="IPR002314">
    <property type="entry name" value="aa-tRNA-synt_IIb"/>
</dbReference>
<name>R9T8W0_METII</name>
<dbReference type="InterPro" id="IPR004499">
    <property type="entry name" value="Pro-tRNA-ligase_IIa_arc-type"/>
</dbReference>
<dbReference type="KEGG" id="mer:MMINT_18530"/>
<accession>R9T8W0</accession>
<dbReference type="InterPro" id="IPR002316">
    <property type="entry name" value="Pro-tRNA-ligase_IIa"/>
</dbReference>
<protein>
    <recommendedName>
        <fullName evidence="8">Proline--tRNA ligase</fullName>
        <ecNumber evidence="8">6.1.1.15</ecNumber>
    </recommendedName>
    <alternativeName>
        <fullName evidence="8">Prolyl-tRNA synthetase</fullName>
        <shortName evidence="8">ProRS</shortName>
    </alternativeName>
</protein>
<proteinExistence type="inferred from homology"/>
<evidence type="ECO:0000256" key="7">
    <source>
        <dbReference type="ARBA" id="ARBA00047671"/>
    </source>
</evidence>
<dbReference type="Pfam" id="PF03129">
    <property type="entry name" value="HGTP_anticodon"/>
    <property type="match status" value="1"/>
</dbReference>
<keyword evidence="4 8" id="KW-0067">ATP-binding</keyword>
<dbReference type="PROSITE" id="PS50862">
    <property type="entry name" value="AA_TRNA_LIGASE_II"/>
    <property type="match status" value="1"/>
</dbReference>
<dbReference type="GO" id="GO:0004827">
    <property type="term" value="F:proline-tRNA ligase activity"/>
    <property type="evidence" value="ECO:0007669"/>
    <property type="project" value="UniProtKB-UniRule"/>
</dbReference>
<dbReference type="InterPro" id="IPR016061">
    <property type="entry name" value="Pro-tRNA_ligase_II_C"/>
</dbReference>
<dbReference type="SUPFAM" id="SSF52954">
    <property type="entry name" value="Class II aaRS ABD-related"/>
    <property type="match status" value="1"/>
</dbReference>
<dbReference type="EMBL" id="CP005934">
    <property type="protein sequence ID" value="AGN27130.1"/>
    <property type="molecule type" value="Genomic_DNA"/>
</dbReference>
<gene>
    <name evidence="8" type="primary">proS</name>
    <name evidence="10" type="ORF">MMINT_18530</name>
</gene>
<dbReference type="GO" id="GO:0005737">
    <property type="term" value="C:cytoplasm"/>
    <property type="evidence" value="ECO:0007669"/>
    <property type="project" value="UniProtKB-SubCell"/>
</dbReference>
<dbReference type="GO" id="GO:0006433">
    <property type="term" value="P:prolyl-tRNA aminoacylation"/>
    <property type="evidence" value="ECO:0007669"/>
    <property type="project" value="UniProtKB-UniRule"/>
</dbReference>
<dbReference type="FunCoup" id="R9T8W0">
    <property type="interactions" value="135"/>
</dbReference>
<dbReference type="SUPFAM" id="SSF64586">
    <property type="entry name" value="C-terminal domain of ProRS"/>
    <property type="match status" value="1"/>
</dbReference>
<dbReference type="InterPro" id="IPR004154">
    <property type="entry name" value="Anticodon-bd"/>
</dbReference>
<dbReference type="HAMAP" id="MF_01571">
    <property type="entry name" value="Pro_tRNA_synth_type3"/>
    <property type="match status" value="1"/>
</dbReference>
<comment type="subcellular location">
    <subcellularLocation>
        <location evidence="1 8">Cytoplasm</location>
    </subcellularLocation>
</comment>
<dbReference type="InterPro" id="IPR017449">
    <property type="entry name" value="Pro-tRNA_synth_II"/>
</dbReference>
<comment type="subunit">
    <text evidence="8">Homodimer.</text>
</comment>
<dbReference type="FunFam" id="3.30.930.10:FF:000037">
    <property type="entry name" value="Proline--tRNA ligase"/>
    <property type="match status" value="1"/>
</dbReference>
<evidence type="ECO:0000313" key="11">
    <source>
        <dbReference type="Proteomes" id="UP000014070"/>
    </source>
</evidence>
<evidence type="ECO:0000256" key="2">
    <source>
        <dbReference type="ARBA" id="ARBA00022598"/>
    </source>
</evidence>
<evidence type="ECO:0000256" key="5">
    <source>
        <dbReference type="ARBA" id="ARBA00022917"/>
    </source>
</evidence>
<dbReference type="Pfam" id="PF00587">
    <property type="entry name" value="tRNA-synt_2b"/>
    <property type="match status" value="1"/>
</dbReference>
<comment type="domain">
    <text evidence="8">Consists of three domains: the N-terminal catalytic domain, the anticodon-binding domain and the C-terminal extension.</text>
</comment>
<dbReference type="PANTHER" id="PTHR43382">
    <property type="entry name" value="PROLYL-TRNA SYNTHETASE"/>
    <property type="match status" value="1"/>
</dbReference>
<dbReference type="Gene3D" id="3.30.110.30">
    <property type="entry name" value="C-terminal domain of ProRS"/>
    <property type="match status" value="1"/>
</dbReference>
<dbReference type="InterPro" id="IPR006195">
    <property type="entry name" value="aa-tRNA-synth_II"/>
</dbReference>
<dbReference type="GO" id="GO:0017101">
    <property type="term" value="C:aminoacyl-tRNA synthetase multienzyme complex"/>
    <property type="evidence" value="ECO:0007669"/>
    <property type="project" value="TreeGrafter"/>
</dbReference>
<keyword evidence="6 8" id="KW-0030">Aminoacyl-tRNA synthetase</keyword>
<keyword evidence="2 8" id="KW-0436">Ligase</keyword>